<sequence length="74" mass="8176">MATLIDAEEPKLAFHSGECHLALGDLERAEAGFTGTLVRCEGRDEYNELATKAQGLLSIVEKRKKKQEQTDVSK</sequence>
<keyword evidence="2" id="KW-1185">Reference proteome</keyword>
<gene>
    <name evidence="1" type="ORF">OM33_17600</name>
</gene>
<proteinExistence type="predicted"/>
<name>A0A0A7ELF8_9GAMM</name>
<dbReference type="Proteomes" id="UP000030341">
    <property type="component" value="Chromosome 2"/>
</dbReference>
<organism evidence="1 2">
    <name type="scientific">Pseudoalteromonas piratica</name>
    <dbReference type="NCBI Taxonomy" id="1348114"/>
    <lineage>
        <taxon>Bacteria</taxon>
        <taxon>Pseudomonadati</taxon>
        <taxon>Pseudomonadota</taxon>
        <taxon>Gammaproteobacteria</taxon>
        <taxon>Alteromonadales</taxon>
        <taxon>Pseudoalteromonadaceae</taxon>
        <taxon>Pseudoalteromonas</taxon>
    </lineage>
</organism>
<dbReference type="HOGENOM" id="CLU_2685119_0_0_6"/>
<evidence type="ECO:0000313" key="2">
    <source>
        <dbReference type="Proteomes" id="UP000030341"/>
    </source>
</evidence>
<dbReference type="AlphaFoldDB" id="A0A0A7ELF8"/>
<dbReference type="InterPro" id="IPR011990">
    <property type="entry name" value="TPR-like_helical_dom_sf"/>
</dbReference>
<accession>A0A0A7ELF8</accession>
<protein>
    <submittedName>
        <fullName evidence="1">Uncharacterized protein</fullName>
    </submittedName>
</protein>
<dbReference type="EMBL" id="CP009889">
    <property type="protein sequence ID" value="AIY66906.1"/>
    <property type="molecule type" value="Genomic_DNA"/>
</dbReference>
<evidence type="ECO:0000313" key="1">
    <source>
        <dbReference type="EMBL" id="AIY66906.1"/>
    </source>
</evidence>
<dbReference type="KEGG" id="pseo:OM33_17600"/>
<reference evidence="1 2" key="1">
    <citation type="submission" date="2014-11" db="EMBL/GenBank/DDBJ databases">
        <title>Complete Genome Sequence of Pseudoalteromonas sp. Strain OCN003 Isolated from Kaneohe Bay, Oahu, Hawaii.</title>
        <authorList>
            <person name="Beurmann S."/>
            <person name="Videau P."/>
            <person name="Ushijima B."/>
            <person name="Smith A.M."/>
            <person name="Aeby G.S."/>
            <person name="Callahan S.M."/>
            <person name="Belcaid M."/>
        </authorList>
    </citation>
    <scope>NUCLEOTIDE SEQUENCE [LARGE SCALE GENOMIC DNA]</scope>
    <source>
        <strain evidence="1 2">OCN003</strain>
    </source>
</reference>
<dbReference type="eggNOG" id="COG0457">
    <property type="taxonomic scope" value="Bacteria"/>
</dbReference>
<dbReference type="STRING" id="1348114.OM33_17600"/>
<dbReference type="Gene3D" id="1.25.40.10">
    <property type="entry name" value="Tetratricopeptide repeat domain"/>
    <property type="match status" value="1"/>
</dbReference>